<protein>
    <recommendedName>
        <fullName evidence="7">Disease resistance R13L4/SHOC-2-like LRR domain-containing protein</fullName>
    </recommendedName>
</protein>
<proteinExistence type="predicted"/>
<dbReference type="InParanoid" id="D8R5G5"/>
<dbReference type="PANTHER" id="PTHR48009">
    <property type="entry name" value="LEUCINE-RICH REPEAT (LRR) FAMILY PROTEIN"/>
    <property type="match status" value="1"/>
</dbReference>
<dbReference type="InterPro" id="IPR055414">
    <property type="entry name" value="LRR_R13L4/SHOC2-like"/>
</dbReference>
<dbReference type="InterPro" id="IPR003591">
    <property type="entry name" value="Leu-rich_rpt_typical-subtyp"/>
</dbReference>
<gene>
    <name evidence="8" type="ORF">SELMODRAFT_85778</name>
</gene>
<evidence type="ECO:0000256" key="3">
    <source>
        <dbReference type="ARBA" id="ARBA00022729"/>
    </source>
</evidence>
<dbReference type="Gene3D" id="3.80.10.10">
    <property type="entry name" value="Ribonuclease Inhibitor"/>
    <property type="match status" value="3"/>
</dbReference>
<accession>D8R5G5</accession>
<evidence type="ECO:0000256" key="6">
    <source>
        <dbReference type="SAM" id="SignalP"/>
    </source>
</evidence>
<dbReference type="STRING" id="88036.D8R5G5"/>
<evidence type="ECO:0000313" key="9">
    <source>
        <dbReference type="Proteomes" id="UP000001514"/>
    </source>
</evidence>
<keyword evidence="9" id="KW-1185">Reference proteome</keyword>
<dbReference type="Gramene" id="EFJ32149">
    <property type="protein sequence ID" value="EFJ32149"/>
    <property type="gene ID" value="SELMODRAFT_85778"/>
</dbReference>
<dbReference type="GO" id="GO:0016020">
    <property type="term" value="C:membrane"/>
    <property type="evidence" value="ECO:0007669"/>
    <property type="project" value="UniProtKB-SubCell"/>
</dbReference>
<dbReference type="Pfam" id="PF13855">
    <property type="entry name" value="LRR_8"/>
    <property type="match status" value="1"/>
</dbReference>
<evidence type="ECO:0000256" key="1">
    <source>
        <dbReference type="ARBA" id="ARBA00004370"/>
    </source>
</evidence>
<name>D8R5G5_SELML</name>
<dbReference type="AlphaFoldDB" id="D8R5G5"/>
<dbReference type="Pfam" id="PF23598">
    <property type="entry name" value="LRR_14"/>
    <property type="match status" value="1"/>
</dbReference>
<dbReference type="InterPro" id="IPR001611">
    <property type="entry name" value="Leu-rich_rpt"/>
</dbReference>
<keyword evidence="2" id="KW-0433">Leucine-rich repeat</keyword>
<keyword evidence="3 6" id="KW-0732">Signal</keyword>
<dbReference type="PRINTS" id="PR00019">
    <property type="entry name" value="LEURICHRPT"/>
</dbReference>
<dbReference type="eggNOG" id="KOG0619">
    <property type="taxonomic scope" value="Eukaryota"/>
</dbReference>
<keyword evidence="4" id="KW-0677">Repeat</keyword>
<feature type="signal peptide" evidence="6">
    <location>
        <begin position="1"/>
        <end position="24"/>
    </location>
</feature>
<feature type="domain" description="Disease resistance R13L4/SHOC-2-like LRR" evidence="7">
    <location>
        <begin position="100"/>
        <end position="188"/>
    </location>
</feature>
<evidence type="ECO:0000256" key="4">
    <source>
        <dbReference type="ARBA" id="ARBA00022737"/>
    </source>
</evidence>
<dbReference type="SUPFAM" id="SSF52058">
    <property type="entry name" value="L domain-like"/>
    <property type="match status" value="1"/>
</dbReference>
<organism evidence="9">
    <name type="scientific">Selaginella moellendorffii</name>
    <name type="common">Spikemoss</name>
    <dbReference type="NCBI Taxonomy" id="88036"/>
    <lineage>
        <taxon>Eukaryota</taxon>
        <taxon>Viridiplantae</taxon>
        <taxon>Streptophyta</taxon>
        <taxon>Embryophyta</taxon>
        <taxon>Tracheophyta</taxon>
        <taxon>Lycopodiopsida</taxon>
        <taxon>Selaginellales</taxon>
        <taxon>Selaginellaceae</taxon>
        <taxon>Selaginella</taxon>
    </lineage>
</organism>
<reference evidence="8 9" key="1">
    <citation type="journal article" date="2011" name="Science">
        <title>The Selaginella genome identifies genetic changes associated with the evolution of vascular plants.</title>
        <authorList>
            <person name="Banks J.A."/>
            <person name="Nishiyama T."/>
            <person name="Hasebe M."/>
            <person name="Bowman J.L."/>
            <person name="Gribskov M."/>
            <person name="dePamphilis C."/>
            <person name="Albert V.A."/>
            <person name="Aono N."/>
            <person name="Aoyama T."/>
            <person name="Ambrose B.A."/>
            <person name="Ashton N.W."/>
            <person name="Axtell M.J."/>
            <person name="Barker E."/>
            <person name="Barker M.S."/>
            <person name="Bennetzen J.L."/>
            <person name="Bonawitz N.D."/>
            <person name="Chapple C."/>
            <person name="Cheng C."/>
            <person name="Correa L.G."/>
            <person name="Dacre M."/>
            <person name="DeBarry J."/>
            <person name="Dreyer I."/>
            <person name="Elias M."/>
            <person name="Engstrom E.M."/>
            <person name="Estelle M."/>
            <person name="Feng L."/>
            <person name="Finet C."/>
            <person name="Floyd S.K."/>
            <person name="Frommer W.B."/>
            <person name="Fujita T."/>
            <person name="Gramzow L."/>
            <person name="Gutensohn M."/>
            <person name="Harholt J."/>
            <person name="Hattori M."/>
            <person name="Heyl A."/>
            <person name="Hirai T."/>
            <person name="Hiwatashi Y."/>
            <person name="Ishikawa M."/>
            <person name="Iwata M."/>
            <person name="Karol K.G."/>
            <person name="Koehler B."/>
            <person name="Kolukisaoglu U."/>
            <person name="Kubo M."/>
            <person name="Kurata T."/>
            <person name="Lalonde S."/>
            <person name="Li K."/>
            <person name="Li Y."/>
            <person name="Litt A."/>
            <person name="Lyons E."/>
            <person name="Manning G."/>
            <person name="Maruyama T."/>
            <person name="Michael T.P."/>
            <person name="Mikami K."/>
            <person name="Miyazaki S."/>
            <person name="Morinaga S."/>
            <person name="Murata T."/>
            <person name="Mueller-Roeber B."/>
            <person name="Nelson D.R."/>
            <person name="Obara M."/>
            <person name="Oguri Y."/>
            <person name="Olmstead R.G."/>
            <person name="Onodera N."/>
            <person name="Petersen B.L."/>
            <person name="Pils B."/>
            <person name="Prigge M."/>
            <person name="Rensing S.A."/>
            <person name="Riano-Pachon D.M."/>
            <person name="Roberts A.W."/>
            <person name="Sato Y."/>
            <person name="Scheller H.V."/>
            <person name="Schulz B."/>
            <person name="Schulz C."/>
            <person name="Shakirov E.V."/>
            <person name="Shibagaki N."/>
            <person name="Shinohara N."/>
            <person name="Shippen D.E."/>
            <person name="Soerensen I."/>
            <person name="Sotooka R."/>
            <person name="Sugimoto N."/>
            <person name="Sugita M."/>
            <person name="Sumikawa N."/>
            <person name="Tanurdzic M."/>
            <person name="Theissen G."/>
            <person name="Ulvskov P."/>
            <person name="Wakazuki S."/>
            <person name="Weng J.K."/>
            <person name="Willats W.W."/>
            <person name="Wipf D."/>
            <person name="Wolf P.G."/>
            <person name="Yang L."/>
            <person name="Zimmer A.D."/>
            <person name="Zhu Q."/>
            <person name="Mitros T."/>
            <person name="Hellsten U."/>
            <person name="Loque D."/>
            <person name="Otillar R."/>
            <person name="Salamov A."/>
            <person name="Schmutz J."/>
            <person name="Shapiro H."/>
            <person name="Lindquist E."/>
            <person name="Lucas S."/>
            <person name="Rokhsar D."/>
            <person name="Grigoriev I.V."/>
        </authorList>
    </citation>
    <scope>NUCLEOTIDE SEQUENCE [LARGE SCALE GENOMIC DNA]</scope>
</reference>
<feature type="chain" id="PRO_5003121517" description="Disease resistance R13L4/SHOC-2-like LRR domain-containing protein" evidence="6">
    <location>
        <begin position="25"/>
        <end position="396"/>
    </location>
</feature>
<dbReference type="PROSITE" id="PS51450">
    <property type="entry name" value="LRR"/>
    <property type="match status" value="1"/>
</dbReference>
<dbReference type="InterPro" id="IPR053213">
    <property type="entry name" value="RLP29"/>
</dbReference>
<dbReference type="PANTHER" id="PTHR48009:SF7">
    <property type="entry name" value="LEUCINE-RICH REPEAT (LRR) FAMILY PROTEIN"/>
    <property type="match status" value="1"/>
</dbReference>
<keyword evidence="5" id="KW-0472">Membrane</keyword>
<dbReference type="OMA" id="VYDYRIN"/>
<evidence type="ECO:0000256" key="5">
    <source>
        <dbReference type="ARBA" id="ARBA00023136"/>
    </source>
</evidence>
<dbReference type="KEGG" id="smo:SELMODRAFT_85778"/>
<evidence type="ECO:0000256" key="2">
    <source>
        <dbReference type="ARBA" id="ARBA00022614"/>
    </source>
</evidence>
<evidence type="ECO:0000259" key="7">
    <source>
        <dbReference type="Pfam" id="PF23598"/>
    </source>
</evidence>
<dbReference type="HOGENOM" id="CLU_000288_18_22_1"/>
<dbReference type="Proteomes" id="UP000001514">
    <property type="component" value="Unassembled WGS sequence"/>
</dbReference>
<comment type="subcellular location">
    <subcellularLocation>
        <location evidence="1">Membrane</location>
    </subcellularLocation>
</comment>
<evidence type="ECO:0000313" key="8">
    <source>
        <dbReference type="EMBL" id="EFJ32149.1"/>
    </source>
</evidence>
<dbReference type="FunFam" id="3.80.10.10:FF:000400">
    <property type="entry name" value="Nuclear pore complex protein NUP107"/>
    <property type="match status" value="1"/>
</dbReference>
<dbReference type="EMBL" id="GL377572">
    <property type="protein sequence ID" value="EFJ32149.1"/>
    <property type="molecule type" value="Genomic_DNA"/>
</dbReference>
<sequence>MKISCLPVLLLLLLLLGIVHLSVAETHPGDVTVLKNIKAAVAAFLPQSSCVASWDFSRDPCDSYASEKFVCGFSCDAANPRSKRIARLELDASGYSGAIPRSLGNLESLVVLDISQNSFTGSIPSEIARLRNLQKLDLSGNKLSGALPQSMAQLNKLEYLSVANNKLSGTLPVSLFSSMKDLQRLYLQNNQFAGALPTLLFSKLPKSLYQLSLRSNAASLTLDSPDVTRFQDLEVLDLSSNKVRGPLPSTIFLLPSLQQLNLSHNQLTSISSTDHLDFSNSQLVAFDASHNNIRGSLPVALSRLNRLSSLSLSSNHFTSRIPDEYAKKVAADGSTALPLARLFLDGNYLQGEVPSLFLKPLPNLISASFTYNCLKKCPASLSFCSGSQRPDSECRY</sequence>
<dbReference type="InterPro" id="IPR032675">
    <property type="entry name" value="LRR_dom_sf"/>
</dbReference>
<dbReference type="SMART" id="SM00369">
    <property type="entry name" value="LRR_TYP"/>
    <property type="match status" value="5"/>
</dbReference>
<dbReference type="Pfam" id="PF00560">
    <property type="entry name" value="LRR_1"/>
    <property type="match status" value="1"/>
</dbReference>